<keyword evidence="3" id="KW-1185">Reference proteome</keyword>
<evidence type="ECO:0000313" key="3">
    <source>
        <dbReference type="Proteomes" id="UP000576969"/>
    </source>
</evidence>
<accession>A0A7Y9KHV4</accession>
<dbReference type="AlphaFoldDB" id="A0A7Y9KHV4"/>
<feature type="compositionally biased region" description="Low complexity" evidence="1">
    <location>
        <begin position="35"/>
        <end position="51"/>
    </location>
</feature>
<evidence type="ECO:0000256" key="1">
    <source>
        <dbReference type="SAM" id="MobiDB-lite"/>
    </source>
</evidence>
<gene>
    <name evidence="2" type="ORF">BJ991_000113</name>
</gene>
<organism evidence="2 3">
    <name type="scientific">Microbacterium immunditiarum</name>
    <dbReference type="NCBI Taxonomy" id="337480"/>
    <lineage>
        <taxon>Bacteria</taxon>
        <taxon>Bacillati</taxon>
        <taxon>Actinomycetota</taxon>
        <taxon>Actinomycetes</taxon>
        <taxon>Micrococcales</taxon>
        <taxon>Microbacteriaceae</taxon>
        <taxon>Microbacterium</taxon>
    </lineage>
</organism>
<feature type="region of interest" description="Disordered" evidence="1">
    <location>
        <begin position="28"/>
        <end position="68"/>
    </location>
</feature>
<dbReference type="RefSeq" id="WP_179486521.1">
    <property type="nucleotide sequence ID" value="NZ_JACCBV010000001.1"/>
</dbReference>
<sequence>MWALVGAAVLAFAILAIVLSVWLAGPADPSPTGTPDPSASSSSTPSTSGDAEGPVVDESVSERGWRVEPITQDPEVYARAALEAASTFDTRESTRAEWVEWLSTWFTTPTQYTDPTEQDDAKRGFLAELRSHVVVPAEAWDALARENGTVVANTDEDMTFLDDAEFEALGIHTATADVVLTFNRDADAEGTDRVSYDERVRVSVQVMCGAPTDTTPGSAQRSGDCKVVRFFTEPVG</sequence>
<name>A0A7Y9KHV4_9MICO</name>
<dbReference type="EMBL" id="JACCBV010000001">
    <property type="protein sequence ID" value="NYE18085.1"/>
    <property type="molecule type" value="Genomic_DNA"/>
</dbReference>
<proteinExistence type="predicted"/>
<comment type="caution">
    <text evidence="2">The sequence shown here is derived from an EMBL/GenBank/DDBJ whole genome shotgun (WGS) entry which is preliminary data.</text>
</comment>
<evidence type="ECO:0000313" key="2">
    <source>
        <dbReference type="EMBL" id="NYE18085.1"/>
    </source>
</evidence>
<reference evidence="2 3" key="1">
    <citation type="submission" date="2020-07" db="EMBL/GenBank/DDBJ databases">
        <title>Sequencing the genomes of 1000 actinobacteria strains.</title>
        <authorList>
            <person name="Klenk H.-P."/>
        </authorList>
    </citation>
    <scope>NUCLEOTIDE SEQUENCE [LARGE SCALE GENOMIC DNA]</scope>
    <source>
        <strain evidence="2 3">DSM 24662</strain>
    </source>
</reference>
<dbReference type="Proteomes" id="UP000576969">
    <property type="component" value="Unassembled WGS sequence"/>
</dbReference>
<protein>
    <submittedName>
        <fullName evidence="2">Uncharacterized protein</fullName>
    </submittedName>
</protein>